<comment type="catalytic activity">
    <reaction evidence="6">
        <text>O-phospho-L-seryl-[protein] + H2O = L-seryl-[protein] + phosphate</text>
        <dbReference type="Rhea" id="RHEA:20629"/>
        <dbReference type="Rhea" id="RHEA-COMP:9863"/>
        <dbReference type="Rhea" id="RHEA-COMP:11604"/>
        <dbReference type="ChEBI" id="CHEBI:15377"/>
        <dbReference type="ChEBI" id="CHEBI:29999"/>
        <dbReference type="ChEBI" id="CHEBI:43474"/>
        <dbReference type="ChEBI" id="CHEBI:83421"/>
        <dbReference type="EC" id="3.1.3.16"/>
    </reaction>
</comment>
<comment type="similarity">
    <text evidence="8">Belongs to the PPP phosphatase family.</text>
</comment>
<dbReference type="InterPro" id="IPR031675">
    <property type="entry name" value="STPPase_N"/>
</dbReference>
<evidence type="ECO:0000256" key="7">
    <source>
        <dbReference type="ARBA" id="ARBA00048336"/>
    </source>
</evidence>
<keyword evidence="5" id="KW-0464">Manganese</keyword>
<feature type="domain" description="Serine/threonine specific protein phosphatases" evidence="9">
    <location>
        <begin position="134"/>
        <end position="139"/>
    </location>
</feature>
<dbReference type="PANTHER" id="PTHR11668:SF300">
    <property type="entry name" value="SERINE_THREONINE-PROTEIN PHOSPHATASE"/>
    <property type="match status" value="1"/>
</dbReference>
<evidence type="ECO:0000256" key="5">
    <source>
        <dbReference type="ARBA" id="ARBA00023211"/>
    </source>
</evidence>
<dbReference type="InterPro" id="IPR050341">
    <property type="entry name" value="PP1_catalytic_subunit"/>
</dbReference>
<accession>A0AAD5DP14</accession>
<dbReference type="EMBL" id="JADXDR010000090">
    <property type="protein sequence ID" value="KAI7839888.1"/>
    <property type="molecule type" value="Genomic_DNA"/>
</dbReference>
<dbReference type="InterPro" id="IPR006186">
    <property type="entry name" value="Ser/Thr-sp_prot-phosphatase"/>
</dbReference>
<dbReference type="SMART" id="SM00156">
    <property type="entry name" value="PP2Ac"/>
    <property type="match status" value="1"/>
</dbReference>
<dbReference type="PROSITE" id="PS00125">
    <property type="entry name" value="SER_THR_PHOSPHATASE"/>
    <property type="match status" value="1"/>
</dbReference>
<keyword evidence="11" id="KW-1185">Reference proteome</keyword>
<evidence type="ECO:0000259" key="9">
    <source>
        <dbReference type="PROSITE" id="PS00125"/>
    </source>
</evidence>
<reference evidence="10" key="1">
    <citation type="submission" date="2020-11" db="EMBL/GenBank/DDBJ databases">
        <title>Chlorella ohadii genome sequencing and assembly.</title>
        <authorList>
            <person name="Murik O."/>
            <person name="Treves H."/>
            <person name="Kedem I."/>
            <person name="Shotland Y."/>
            <person name="Kaplan A."/>
        </authorList>
    </citation>
    <scope>NUCLEOTIDE SEQUENCE</scope>
    <source>
        <strain evidence="10">1</strain>
    </source>
</reference>
<dbReference type="Pfam" id="PF00149">
    <property type="entry name" value="Metallophos"/>
    <property type="match status" value="1"/>
</dbReference>
<evidence type="ECO:0000256" key="1">
    <source>
        <dbReference type="ARBA" id="ARBA00001936"/>
    </source>
</evidence>
<dbReference type="GO" id="GO:0005634">
    <property type="term" value="C:nucleus"/>
    <property type="evidence" value="ECO:0007669"/>
    <property type="project" value="TreeGrafter"/>
</dbReference>
<dbReference type="GO" id="GO:0046872">
    <property type="term" value="F:metal ion binding"/>
    <property type="evidence" value="ECO:0007669"/>
    <property type="project" value="UniProtKB-KW"/>
</dbReference>
<dbReference type="Proteomes" id="UP001205105">
    <property type="component" value="Unassembled WGS sequence"/>
</dbReference>
<keyword evidence="2" id="KW-0479">Metal-binding</keyword>
<dbReference type="EC" id="3.1.3.16" evidence="8"/>
<dbReference type="AlphaFoldDB" id="A0AAD5DP14"/>
<dbReference type="Pfam" id="PF16891">
    <property type="entry name" value="STPPase_N"/>
    <property type="match status" value="1"/>
</dbReference>
<name>A0AAD5DP14_9CHLO</name>
<comment type="catalytic activity">
    <reaction evidence="7 8">
        <text>O-phospho-L-threonyl-[protein] + H2O = L-threonyl-[protein] + phosphate</text>
        <dbReference type="Rhea" id="RHEA:47004"/>
        <dbReference type="Rhea" id="RHEA-COMP:11060"/>
        <dbReference type="Rhea" id="RHEA-COMP:11605"/>
        <dbReference type="ChEBI" id="CHEBI:15377"/>
        <dbReference type="ChEBI" id="CHEBI:30013"/>
        <dbReference type="ChEBI" id="CHEBI:43474"/>
        <dbReference type="ChEBI" id="CHEBI:61977"/>
        <dbReference type="EC" id="3.1.3.16"/>
    </reaction>
</comment>
<comment type="caution">
    <text evidence="10">The sequence shown here is derived from an EMBL/GenBank/DDBJ whole genome shotgun (WGS) entry which is preliminary data.</text>
</comment>
<keyword evidence="4" id="KW-0904">Protein phosphatase</keyword>
<sequence>MWEWLLWGHPPKPRAKQLGDVVERLLAAGPADGENAFPLPEKELKRLCSATRDALLKEPTLLDISTAGNVVVVGDLHGQFCDLRRIFQRLGRPGSDDKVWIFLGDYIDRGPMGLEIVATLFALKLRHPNSIYLLRGNHECSEITVLFGFCGECQRRSTLAVWEAVMQVFDALPLAALLNNKVFLCHGGISPYLHRPQDVNAIRRPLDVNPNGEGLLADLLWADPSGHISGWCANPRGVSFVFGLDVAQQWLRQQGLRAIVRAHMVQQNGFEVLGNNEVMTVFSATDYRDSGNTGAVLMIAPSLEFEFVCFPPAPRPDGALAAHATGPLATSPFAADADVPLTAAAPAAGEATPAAQTMQQEAEEEREIIKSQDLAELARKGSLGLEQLEQMTGGSRVPAVALLARKSAGTAAAASSSARPAD</sequence>
<dbReference type="GO" id="GO:0005737">
    <property type="term" value="C:cytoplasm"/>
    <property type="evidence" value="ECO:0007669"/>
    <property type="project" value="TreeGrafter"/>
</dbReference>
<evidence type="ECO:0000256" key="2">
    <source>
        <dbReference type="ARBA" id="ARBA00022723"/>
    </source>
</evidence>
<gene>
    <name evidence="10" type="ORF">COHA_006368</name>
</gene>
<comment type="cofactor">
    <cofactor evidence="1">
        <name>Mn(2+)</name>
        <dbReference type="ChEBI" id="CHEBI:29035"/>
    </cofactor>
</comment>
<evidence type="ECO:0000313" key="11">
    <source>
        <dbReference type="Proteomes" id="UP001205105"/>
    </source>
</evidence>
<evidence type="ECO:0000256" key="8">
    <source>
        <dbReference type="RuleBase" id="RU004273"/>
    </source>
</evidence>
<protein>
    <recommendedName>
        <fullName evidence="8">Serine/threonine-protein phosphatase</fullName>
        <ecNumber evidence="8">3.1.3.16</ecNumber>
    </recommendedName>
</protein>
<dbReference type="GO" id="GO:0004722">
    <property type="term" value="F:protein serine/threonine phosphatase activity"/>
    <property type="evidence" value="ECO:0007669"/>
    <property type="project" value="UniProtKB-EC"/>
</dbReference>
<proteinExistence type="inferred from homology"/>
<organism evidence="10 11">
    <name type="scientific">Chlorella ohadii</name>
    <dbReference type="NCBI Taxonomy" id="2649997"/>
    <lineage>
        <taxon>Eukaryota</taxon>
        <taxon>Viridiplantae</taxon>
        <taxon>Chlorophyta</taxon>
        <taxon>core chlorophytes</taxon>
        <taxon>Trebouxiophyceae</taxon>
        <taxon>Chlorellales</taxon>
        <taxon>Chlorellaceae</taxon>
        <taxon>Chlorella clade</taxon>
        <taxon>Chlorella</taxon>
    </lineage>
</organism>
<evidence type="ECO:0000256" key="6">
    <source>
        <dbReference type="ARBA" id="ARBA00047761"/>
    </source>
</evidence>
<dbReference type="InterPro" id="IPR004843">
    <property type="entry name" value="Calcineurin-like_PHP"/>
</dbReference>
<evidence type="ECO:0000313" key="10">
    <source>
        <dbReference type="EMBL" id="KAI7839888.1"/>
    </source>
</evidence>
<dbReference type="SUPFAM" id="SSF56300">
    <property type="entry name" value="Metallo-dependent phosphatases"/>
    <property type="match status" value="1"/>
</dbReference>
<dbReference type="PANTHER" id="PTHR11668">
    <property type="entry name" value="SERINE/THREONINE PROTEIN PHOSPHATASE"/>
    <property type="match status" value="1"/>
</dbReference>
<dbReference type="PRINTS" id="PR00114">
    <property type="entry name" value="STPHPHTASE"/>
</dbReference>
<keyword evidence="3 8" id="KW-0378">Hydrolase</keyword>
<evidence type="ECO:0000256" key="3">
    <source>
        <dbReference type="ARBA" id="ARBA00022801"/>
    </source>
</evidence>
<dbReference type="Gene3D" id="3.60.21.10">
    <property type="match status" value="1"/>
</dbReference>
<dbReference type="InterPro" id="IPR029052">
    <property type="entry name" value="Metallo-depent_PP-like"/>
</dbReference>
<evidence type="ECO:0000256" key="4">
    <source>
        <dbReference type="ARBA" id="ARBA00022912"/>
    </source>
</evidence>